<feature type="transmembrane region" description="Helical" evidence="1">
    <location>
        <begin position="89"/>
        <end position="109"/>
    </location>
</feature>
<protein>
    <submittedName>
        <fullName evidence="2">Uncharacterized protein</fullName>
    </submittedName>
</protein>
<reference evidence="2" key="1">
    <citation type="submission" date="2023-06" db="EMBL/GenBank/DDBJ databases">
        <title>Reference genome for the Northern bat (Eptesicus nilssonii), a most northern bat species.</title>
        <authorList>
            <person name="Laine V.N."/>
            <person name="Pulliainen A.T."/>
            <person name="Lilley T.M."/>
        </authorList>
    </citation>
    <scope>NUCLEOTIDE SEQUENCE</scope>
    <source>
        <strain evidence="2">BLF_Eptnil</strain>
        <tissue evidence="2">Kidney</tissue>
    </source>
</reference>
<keyword evidence="3" id="KW-1185">Reference proteome</keyword>
<sequence>MWRDSIWAHSTSSQIRGPPLWNMSRSGWGRTSSSYWNLHEQRTVLGSALSWNSNQHDCKSSGDEEVWRDQLHNRNPGQNQAQERVLHTAQLSACGCLLVLLTVFVITITSTRYSDKGLRAAGCSGSGAVSTLLFIIQDSENCSEPSWDYVAKGKVMMIYVHFPYTVEKIMQTLTFQQLSEITQGHFLGASRSSAILGTEENVKAQTLFYLVVLVSLETEEDNE</sequence>
<keyword evidence="1" id="KW-0472">Membrane</keyword>
<comment type="caution">
    <text evidence="2">The sequence shown here is derived from an EMBL/GenBank/DDBJ whole genome shotgun (WGS) entry which is preliminary data.</text>
</comment>
<proteinExistence type="predicted"/>
<gene>
    <name evidence="2" type="ORF">QTO34_005295</name>
</gene>
<evidence type="ECO:0000313" key="3">
    <source>
        <dbReference type="Proteomes" id="UP001177744"/>
    </source>
</evidence>
<name>A0AA40LJ86_CNENI</name>
<dbReference type="EMBL" id="JAULJE010000015">
    <property type="protein sequence ID" value="KAK1334292.1"/>
    <property type="molecule type" value="Genomic_DNA"/>
</dbReference>
<evidence type="ECO:0000313" key="2">
    <source>
        <dbReference type="EMBL" id="KAK1334292.1"/>
    </source>
</evidence>
<dbReference type="Proteomes" id="UP001177744">
    <property type="component" value="Unassembled WGS sequence"/>
</dbReference>
<keyword evidence="1" id="KW-1133">Transmembrane helix</keyword>
<keyword evidence="1" id="KW-0812">Transmembrane</keyword>
<evidence type="ECO:0000256" key="1">
    <source>
        <dbReference type="SAM" id="Phobius"/>
    </source>
</evidence>
<accession>A0AA40LJ86</accession>
<dbReference type="AlphaFoldDB" id="A0AA40LJ86"/>
<organism evidence="2 3">
    <name type="scientific">Cnephaeus nilssonii</name>
    <name type="common">Northern bat</name>
    <name type="synonym">Eptesicus nilssonii</name>
    <dbReference type="NCBI Taxonomy" id="3371016"/>
    <lineage>
        <taxon>Eukaryota</taxon>
        <taxon>Metazoa</taxon>
        <taxon>Chordata</taxon>
        <taxon>Craniata</taxon>
        <taxon>Vertebrata</taxon>
        <taxon>Euteleostomi</taxon>
        <taxon>Mammalia</taxon>
        <taxon>Eutheria</taxon>
        <taxon>Laurasiatheria</taxon>
        <taxon>Chiroptera</taxon>
        <taxon>Yangochiroptera</taxon>
        <taxon>Vespertilionidae</taxon>
        <taxon>Cnephaeus</taxon>
    </lineage>
</organism>